<dbReference type="PROSITE" id="PS51352">
    <property type="entry name" value="THIOREDOXIN_2"/>
    <property type="match status" value="1"/>
</dbReference>
<dbReference type="PANTHER" id="PTHR42852:SF17">
    <property type="entry name" value="THIOREDOXIN-LIKE PROTEIN HI_1115"/>
    <property type="match status" value="1"/>
</dbReference>
<feature type="compositionally biased region" description="Polar residues" evidence="1">
    <location>
        <begin position="12"/>
        <end position="44"/>
    </location>
</feature>
<dbReference type="Gene3D" id="3.40.30.10">
    <property type="entry name" value="Glutaredoxin"/>
    <property type="match status" value="1"/>
</dbReference>
<dbReference type="InterPro" id="IPR013766">
    <property type="entry name" value="Thioredoxin_domain"/>
</dbReference>
<dbReference type="EMBL" id="VSSQ01025943">
    <property type="protein sequence ID" value="MPM74405.1"/>
    <property type="molecule type" value="Genomic_DNA"/>
</dbReference>
<feature type="domain" description="Thioredoxin" evidence="2">
    <location>
        <begin position="44"/>
        <end position="184"/>
    </location>
</feature>
<evidence type="ECO:0000256" key="1">
    <source>
        <dbReference type="SAM" id="MobiDB-lite"/>
    </source>
</evidence>
<dbReference type="GO" id="GO:0016491">
    <property type="term" value="F:oxidoreductase activity"/>
    <property type="evidence" value="ECO:0007669"/>
    <property type="project" value="InterPro"/>
</dbReference>
<dbReference type="Pfam" id="PF08534">
    <property type="entry name" value="Redoxin"/>
    <property type="match status" value="1"/>
</dbReference>
<accession>A0A645CBU8</accession>
<dbReference type="CDD" id="cd02966">
    <property type="entry name" value="TlpA_like_family"/>
    <property type="match status" value="1"/>
</dbReference>
<proteinExistence type="predicted"/>
<dbReference type="SUPFAM" id="SSF52833">
    <property type="entry name" value="Thioredoxin-like"/>
    <property type="match status" value="1"/>
</dbReference>
<reference evidence="3" key="1">
    <citation type="submission" date="2019-08" db="EMBL/GenBank/DDBJ databases">
        <authorList>
            <person name="Kucharzyk K."/>
            <person name="Murdoch R.W."/>
            <person name="Higgins S."/>
            <person name="Loffler F."/>
        </authorList>
    </citation>
    <scope>NUCLEOTIDE SEQUENCE</scope>
</reference>
<dbReference type="InterPro" id="IPR050553">
    <property type="entry name" value="Thioredoxin_ResA/DsbE_sf"/>
</dbReference>
<evidence type="ECO:0000259" key="2">
    <source>
        <dbReference type="PROSITE" id="PS51352"/>
    </source>
</evidence>
<dbReference type="InterPro" id="IPR013740">
    <property type="entry name" value="Redoxin"/>
</dbReference>
<feature type="region of interest" description="Disordered" evidence="1">
    <location>
        <begin position="1"/>
        <end position="47"/>
    </location>
</feature>
<dbReference type="PANTHER" id="PTHR42852">
    <property type="entry name" value="THIOL:DISULFIDE INTERCHANGE PROTEIN DSBE"/>
    <property type="match status" value="1"/>
</dbReference>
<evidence type="ECO:0000313" key="3">
    <source>
        <dbReference type="EMBL" id="MPM74405.1"/>
    </source>
</evidence>
<gene>
    <name evidence="3" type="primary">resA_102</name>
    <name evidence="3" type="ORF">SDC9_121393</name>
</gene>
<dbReference type="InterPro" id="IPR036249">
    <property type="entry name" value="Thioredoxin-like_sf"/>
</dbReference>
<protein>
    <submittedName>
        <fullName evidence="3">Thiol-disulfide oxidoreductase ResA</fullName>
    </submittedName>
</protein>
<dbReference type="AlphaFoldDB" id="A0A645CBU8"/>
<sequence>MKKGTLEGVAGNITTSGPNVTQPSTATIPPASGASTQPSGSTGERPTVMLPDATIYDAQGNAVKLSSFRGKKTIINAWASWCGPCKAEMPDFAELDREAGDDYQIVMVNIQGGLETRENADRFLKDNNLEFTTMLYDEDMDFAQMLEISSIPTTIFVDEEGQIHIYQQGMLKKSQVLEGLSYLE</sequence>
<comment type="caution">
    <text evidence="3">The sequence shown here is derived from an EMBL/GenBank/DDBJ whole genome shotgun (WGS) entry which is preliminary data.</text>
</comment>
<organism evidence="3">
    <name type="scientific">bioreactor metagenome</name>
    <dbReference type="NCBI Taxonomy" id="1076179"/>
    <lineage>
        <taxon>unclassified sequences</taxon>
        <taxon>metagenomes</taxon>
        <taxon>ecological metagenomes</taxon>
    </lineage>
</organism>
<name>A0A645CBU8_9ZZZZ</name>